<dbReference type="EMBL" id="CAJPIN010043874">
    <property type="protein sequence ID" value="CAG2065514.1"/>
    <property type="molecule type" value="Genomic_DNA"/>
</dbReference>
<keyword evidence="2" id="KW-1185">Reference proteome</keyword>
<gene>
    <name evidence="1" type="ORF">TPAB3V08_LOCUS12458</name>
</gene>
<accession>A0ABN7PCL5</accession>
<evidence type="ECO:0000313" key="2">
    <source>
        <dbReference type="Proteomes" id="UP001153148"/>
    </source>
</evidence>
<reference evidence="1" key="1">
    <citation type="submission" date="2021-03" db="EMBL/GenBank/DDBJ databases">
        <authorList>
            <person name="Tran Van P."/>
        </authorList>
    </citation>
    <scope>NUCLEOTIDE SEQUENCE</scope>
</reference>
<comment type="caution">
    <text evidence="1">The sequence shown here is derived from an EMBL/GenBank/DDBJ whole genome shotgun (WGS) entry which is preliminary data.</text>
</comment>
<dbReference type="Proteomes" id="UP001153148">
    <property type="component" value="Unassembled WGS sequence"/>
</dbReference>
<proteinExistence type="predicted"/>
<evidence type="ECO:0000313" key="1">
    <source>
        <dbReference type="EMBL" id="CAG2065514.1"/>
    </source>
</evidence>
<protein>
    <submittedName>
        <fullName evidence="1">Uncharacterized protein</fullName>
    </submittedName>
</protein>
<name>A0ABN7PCL5_TIMPD</name>
<sequence>MMKYYIEVNQHRRLYFKPGARIALGLREDILGGMSKVGLKESVLAFSWRENGKPFRKSHPKYTCSGPNRGLPNLGSLVYCEISALDHTGIKASTLSKLIGGM</sequence>
<organism evidence="1 2">
    <name type="scientific">Timema podura</name>
    <name type="common">Walking stick</name>
    <dbReference type="NCBI Taxonomy" id="61482"/>
    <lineage>
        <taxon>Eukaryota</taxon>
        <taxon>Metazoa</taxon>
        <taxon>Ecdysozoa</taxon>
        <taxon>Arthropoda</taxon>
        <taxon>Hexapoda</taxon>
        <taxon>Insecta</taxon>
        <taxon>Pterygota</taxon>
        <taxon>Neoptera</taxon>
        <taxon>Polyneoptera</taxon>
        <taxon>Phasmatodea</taxon>
        <taxon>Timematodea</taxon>
        <taxon>Timematoidea</taxon>
        <taxon>Timematidae</taxon>
        <taxon>Timema</taxon>
    </lineage>
</organism>